<dbReference type="AlphaFoldDB" id="A0A656AWI9"/>
<reference evidence="1 2" key="1">
    <citation type="submission" date="2015-07" db="EMBL/GenBank/DDBJ databases">
        <authorList>
            <consortium name="Pathogen Informatics"/>
        </authorList>
    </citation>
    <scope>NUCLEOTIDE SEQUENCE [LARGE SCALE GENOMIC DNA]</scope>
    <source>
        <strain evidence="1 2">A316</strain>
    </source>
</reference>
<protein>
    <submittedName>
        <fullName evidence="1">Uncharacterized protein</fullName>
    </submittedName>
</protein>
<accession>A0A656AWI9</accession>
<name>A0A656AWI9_VIBCL</name>
<dbReference type="Proteomes" id="UP000041770">
    <property type="component" value="Unassembled WGS sequence"/>
</dbReference>
<gene>
    <name evidence="1" type="ORF">ERS013200_04195</name>
</gene>
<dbReference type="EMBL" id="CWQY01000089">
    <property type="protein sequence ID" value="CSD45228.1"/>
    <property type="molecule type" value="Genomic_DNA"/>
</dbReference>
<sequence length="91" mass="9760">MLCPGWPDVRQPPETGIGREDELLRYKSRWGASVRHPIERLPGDTSPILVCVVALLGAELEFGEGAHCLRRKDDLCDAGNVVLGAGGVPLG</sequence>
<organism evidence="1 2">
    <name type="scientific">Vibrio cholerae</name>
    <dbReference type="NCBI Taxonomy" id="666"/>
    <lineage>
        <taxon>Bacteria</taxon>
        <taxon>Pseudomonadati</taxon>
        <taxon>Pseudomonadota</taxon>
        <taxon>Gammaproteobacteria</taxon>
        <taxon>Vibrionales</taxon>
        <taxon>Vibrionaceae</taxon>
        <taxon>Vibrio</taxon>
    </lineage>
</organism>
<evidence type="ECO:0000313" key="1">
    <source>
        <dbReference type="EMBL" id="CSD45228.1"/>
    </source>
</evidence>
<proteinExistence type="predicted"/>
<evidence type="ECO:0000313" key="2">
    <source>
        <dbReference type="Proteomes" id="UP000041770"/>
    </source>
</evidence>